<evidence type="ECO:0000313" key="1">
    <source>
        <dbReference type="EMBL" id="CAI9165043.1"/>
    </source>
</evidence>
<reference evidence="1" key="1">
    <citation type="submission" date="2023-04" db="EMBL/GenBank/DDBJ databases">
        <authorList>
            <consortium name="ELIXIR-Norway"/>
        </authorList>
    </citation>
    <scope>NUCLEOTIDE SEQUENCE [LARGE SCALE GENOMIC DNA]</scope>
</reference>
<proteinExistence type="predicted"/>
<name>A0ABN8YUI2_RANTA</name>
<protein>
    <submittedName>
        <fullName evidence="1">Uncharacterized protein</fullName>
    </submittedName>
</protein>
<keyword evidence="2" id="KW-1185">Reference proteome</keyword>
<dbReference type="Proteomes" id="UP001176941">
    <property type="component" value="Chromosome 24"/>
</dbReference>
<gene>
    <name evidence="1" type="ORF">MRATA1EN1_LOCUS14005</name>
</gene>
<organism evidence="1 2">
    <name type="scientific">Rangifer tarandus platyrhynchus</name>
    <name type="common">Svalbard reindeer</name>
    <dbReference type="NCBI Taxonomy" id="3082113"/>
    <lineage>
        <taxon>Eukaryota</taxon>
        <taxon>Metazoa</taxon>
        <taxon>Chordata</taxon>
        <taxon>Craniata</taxon>
        <taxon>Vertebrata</taxon>
        <taxon>Euteleostomi</taxon>
        <taxon>Mammalia</taxon>
        <taxon>Eutheria</taxon>
        <taxon>Laurasiatheria</taxon>
        <taxon>Artiodactyla</taxon>
        <taxon>Ruminantia</taxon>
        <taxon>Pecora</taxon>
        <taxon>Cervidae</taxon>
        <taxon>Odocoileinae</taxon>
        <taxon>Rangifer</taxon>
    </lineage>
</organism>
<evidence type="ECO:0000313" key="2">
    <source>
        <dbReference type="Proteomes" id="UP001176941"/>
    </source>
</evidence>
<dbReference type="EMBL" id="OX459960">
    <property type="protein sequence ID" value="CAI9165043.1"/>
    <property type="molecule type" value="Genomic_DNA"/>
</dbReference>
<sequence>MAFSRQEFWSKLSFPSPGNLPGPGIKPMSPALAGRFFTIEAPGKPEYLYSGRNNLKDLLQSVANIMLDSSVSVTAHTQSQFNHFVLPGPIDMFAYCCLCSAQSLQLCLTLSDPMDCSLPSSSVCGIFLEEYWNGLPFLYFLQIIWYQLLFFELH</sequence>
<accession>A0ABN8YUI2</accession>